<organism evidence="1 2">
    <name type="scientific">Hevea brasiliensis</name>
    <name type="common">Para rubber tree</name>
    <name type="synonym">Siphonia brasiliensis</name>
    <dbReference type="NCBI Taxonomy" id="3981"/>
    <lineage>
        <taxon>Eukaryota</taxon>
        <taxon>Viridiplantae</taxon>
        <taxon>Streptophyta</taxon>
        <taxon>Embryophyta</taxon>
        <taxon>Tracheophyta</taxon>
        <taxon>Spermatophyta</taxon>
        <taxon>Magnoliopsida</taxon>
        <taxon>eudicotyledons</taxon>
        <taxon>Gunneridae</taxon>
        <taxon>Pentapetalae</taxon>
        <taxon>rosids</taxon>
        <taxon>fabids</taxon>
        <taxon>Malpighiales</taxon>
        <taxon>Euphorbiaceae</taxon>
        <taxon>Crotonoideae</taxon>
        <taxon>Micrandreae</taxon>
        <taxon>Hevea</taxon>
    </lineage>
</organism>
<dbReference type="Proteomes" id="UP000467840">
    <property type="component" value="Chromosome 10"/>
</dbReference>
<accession>A0A6A6N577</accession>
<comment type="caution">
    <text evidence="1">The sequence shown here is derived from an EMBL/GenBank/DDBJ whole genome shotgun (WGS) entry which is preliminary data.</text>
</comment>
<dbReference type="EMBL" id="JAAGAX010000003">
    <property type="protein sequence ID" value="KAF2320464.1"/>
    <property type="molecule type" value="Genomic_DNA"/>
</dbReference>
<proteinExistence type="predicted"/>
<evidence type="ECO:0000313" key="2">
    <source>
        <dbReference type="Proteomes" id="UP000467840"/>
    </source>
</evidence>
<protein>
    <submittedName>
        <fullName evidence="1">Uncharacterized protein</fullName>
    </submittedName>
</protein>
<evidence type="ECO:0000313" key="1">
    <source>
        <dbReference type="EMBL" id="KAF2320464.1"/>
    </source>
</evidence>
<reference evidence="1 2" key="1">
    <citation type="journal article" date="2020" name="Mol. Plant">
        <title>The Chromosome-Based Rubber Tree Genome Provides New Insights into Spurge Genome Evolution and Rubber Biosynthesis.</title>
        <authorList>
            <person name="Liu J."/>
            <person name="Shi C."/>
            <person name="Shi C.C."/>
            <person name="Li W."/>
            <person name="Zhang Q.J."/>
            <person name="Zhang Y."/>
            <person name="Li K."/>
            <person name="Lu H.F."/>
            <person name="Shi C."/>
            <person name="Zhu S.T."/>
            <person name="Xiao Z.Y."/>
            <person name="Nan H."/>
            <person name="Yue Y."/>
            <person name="Zhu X.G."/>
            <person name="Wu Y."/>
            <person name="Hong X.N."/>
            <person name="Fan G.Y."/>
            <person name="Tong Y."/>
            <person name="Zhang D."/>
            <person name="Mao C.L."/>
            <person name="Liu Y.L."/>
            <person name="Hao S.J."/>
            <person name="Liu W.Q."/>
            <person name="Lv M.Q."/>
            <person name="Zhang H.B."/>
            <person name="Liu Y."/>
            <person name="Hu-Tang G.R."/>
            <person name="Wang J.P."/>
            <person name="Wang J.H."/>
            <person name="Sun Y.H."/>
            <person name="Ni S.B."/>
            <person name="Chen W.B."/>
            <person name="Zhang X.C."/>
            <person name="Jiao Y.N."/>
            <person name="Eichler E.E."/>
            <person name="Li G.H."/>
            <person name="Liu X."/>
            <person name="Gao L.Z."/>
        </authorList>
    </citation>
    <scope>NUCLEOTIDE SEQUENCE [LARGE SCALE GENOMIC DNA]</scope>
    <source>
        <strain evidence="2">cv. GT1</strain>
        <tissue evidence="1">Leaf</tissue>
    </source>
</reference>
<dbReference type="AlphaFoldDB" id="A0A6A6N577"/>
<gene>
    <name evidence="1" type="ORF">GH714_027573</name>
</gene>
<sequence length="134" mass="15426">MFALKNSVEDDLLEHIKDTKSPKERWDAYVALFMRRNDAHLQLGERGLVYLIKGDNRNLATNTQKSDEEWDFLASFASATFNDTIKETEEVSPIACKDKAVDYEKDLIIDFGCSNHMTGDRKKLCNMSEIKEDE</sequence>
<name>A0A6A6N577_HEVBR</name>
<keyword evidence="2" id="KW-1185">Reference proteome</keyword>